<dbReference type="PROSITE" id="PS50109">
    <property type="entry name" value="HIS_KIN"/>
    <property type="match status" value="1"/>
</dbReference>
<dbReference type="InterPro" id="IPR001610">
    <property type="entry name" value="PAC"/>
</dbReference>
<evidence type="ECO:0000313" key="10">
    <source>
        <dbReference type="EMBL" id="TGU71574.1"/>
    </source>
</evidence>
<dbReference type="SMART" id="SM00388">
    <property type="entry name" value="HisKA"/>
    <property type="match status" value="1"/>
</dbReference>
<feature type="domain" description="Response regulatory" evidence="7">
    <location>
        <begin position="721"/>
        <end position="837"/>
    </location>
</feature>
<dbReference type="InterPro" id="IPR000700">
    <property type="entry name" value="PAS-assoc_C"/>
</dbReference>
<dbReference type="InterPro" id="IPR005467">
    <property type="entry name" value="His_kinase_dom"/>
</dbReference>
<sequence length="840" mass="93551">MTAAPLHQRIRSHSWLSVGSAVLLSILVCTTVYWLDLQQRQTLRAALTEVEDLREARIDLSKGFLHLTLAGQPGSSFGQAEGLALLRQSISSLDRATMRLGADHKDAAASFNDSVSRFETILAKWQKGGTARAAHEVALRVSFQQLELQANEIDTLSQKRLRRISQQLDRRFGWTIFAAALFLSALCGVVYQAGRARDRLYASSRESENRFRTIFERTTSGYSLSTTDEVLLMVNDAFAQMLGYDPEELPGHPLSSFMQADDFAQFLEQRRLTVNGKQESFRFEARYLHRDGSILWGMGSSSLLRDAGGAPLYFITSVMDMTERRKAELALRESESRLRFALEGTNDGLWDIDMVTGATYLSPRGWEILGYAPGEGELSRPVWTDLLHPDDLPRTRELLQAHMEGETEIFEMEQRLLTKSGDWKWVLTRGKVVLRNEVNAALRMTGTHTDLTVQKKLEEQFLQAQKMEAIGRLAGGIAHDFNNMLLVIIGFAEMSLHELGDDKQTVSGMLNEVVKAAERSANLTQQLLAFARRQKVSPKVVDLNAQIGDTIAMLKRLIGEETELVWLPQQELWPVLMAPSQLNQLLANLCVNARDAITGSGKVVIETANISLDRTYCQEYPDFHPGDYVSLTVTDNGCGMEKETVERIFEPFFTTKGPGMGTGLGLSTVYGIVKQNQGTIHVYSEPGQGTSFAIYLPRHGGEEMPIGVEASEEPSQGKEETILVVEDEPEILRMTTDMLKLQGYRTIAASSPDEALKAAEQHPGEIDLLLTDVIMPGMNGRALADRLLTARPGLKCLYMSGYTADAISQHGVLDPDVKYIQKPFNMKALARKVREVLSEP</sequence>
<dbReference type="Gene3D" id="3.30.450.20">
    <property type="entry name" value="PAS domain"/>
    <property type="match status" value="2"/>
</dbReference>
<accession>A0A4S1CDN2</accession>
<dbReference type="PROSITE" id="PS50113">
    <property type="entry name" value="PAC"/>
    <property type="match status" value="2"/>
</dbReference>
<keyword evidence="5" id="KW-0472">Membrane</keyword>
<keyword evidence="5" id="KW-0812">Transmembrane</keyword>
<evidence type="ECO:0000256" key="1">
    <source>
        <dbReference type="ARBA" id="ARBA00000085"/>
    </source>
</evidence>
<dbReference type="PROSITE" id="PS50110">
    <property type="entry name" value="RESPONSE_REGULATORY"/>
    <property type="match status" value="1"/>
</dbReference>
<keyword evidence="5" id="KW-1133">Transmembrane helix</keyword>
<dbReference type="EC" id="2.7.13.3" evidence="2"/>
<dbReference type="Gene3D" id="3.30.565.10">
    <property type="entry name" value="Histidine kinase-like ATPase, C-terminal domain"/>
    <property type="match status" value="1"/>
</dbReference>
<dbReference type="Pfam" id="PF13426">
    <property type="entry name" value="PAS_9"/>
    <property type="match status" value="1"/>
</dbReference>
<organism evidence="10 11">
    <name type="scientific">Geomonas terrae</name>
    <dbReference type="NCBI Taxonomy" id="2562681"/>
    <lineage>
        <taxon>Bacteria</taxon>
        <taxon>Pseudomonadati</taxon>
        <taxon>Thermodesulfobacteriota</taxon>
        <taxon>Desulfuromonadia</taxon>
        <taxon>Geobacterales</taxon>
        <taxon>Geobacteraceae</taxon>
        <taxon>Geomonas</taxon>
    </lineage>
</organism>
<dbReference type="PROSITE" id="PS50112">
    <property type="entry name" value="PAS"/>
    <property type="match status" value="2"/>
</dbReference>
<dbReference type="SUPFAM" id="SSF55874">
    <property type="entry name" value="ATPase domain of HSP90 chaperone/DNA topoisomerase II/histidine kinase"/>
    <property type="match status" value="1"/>
</dbReference>
<reference evidence="10 11" key="1">
    <citation type="submission" date="2019-04" db="EMBL/GenBank/DDBJ databases">
        <title>Geobacter oryzae sp. nov., ferric-reducing bacteria isolated from paddy soil.</title>
        <authorList>
            <person name="Xu Z."/>
            <person name="Masuda Y."/>
            <person name="Itoh H."/>
            <person name="Senoo K."/>
        </authorList>
    </citation>
    <scope>NUCLEOTIDE SEQUENCE [LARGE SCALE GENOMIC DNA]</scope>
    <source>
        <strain evidence="10 11">Red111</strain>
    </source>
</reference>
<evidence type="ECO:0000256" key="5">
    <source>
        <dbReference type="SAM" id="Phobius"/>
    </source>
</evidence>
<dbReference type="InterPro" id="IPR011006">
    <property type="entry name" value="CheY-like_superfamily"/>
</dbReference>
<dbReference type="SUPFAM" id="SSF52172">
    <property type="entry name" value="CheY-like"/>
    <property type="match status" value="1"/>
</dbReference>
<feature type="domain" description="PAS" evidence="8">
    <location>
        <begin position="334"/>
        <end position="406"/>
    </location>
</feature>
<dbReference type="GO" id="GO:0000155">
    <property type="term" value="F:phosphorelay sensor kinase activity"/>
    <property type="evidence" value="ECO:0007669"/>
    <property type="project" value="InterPro"/>
</dbReference>
<evidence type="ECO:0000259" key="7">
    <source>
        <dbReference type="PROSITE" id="PS50110"/>
    </source>
</evidence>
<dbReference type="InterPro" id="IPR003594">
    <property type="entry name" value="HATPase_dom"/>
</dbReference>
<comment type="catalytic activity">
    <reaction evidence="1">
        <text>ATP + protein L-histidine = ADP + protein N-phospho-L-histidine.</text>
        <dbReference type="EC" id="2.7.13.3"/>
    </reaction>
</comment>
<proteinExistence type="predicted"/>
<dbReference type="Gene3D" id="1.10.287.130">
    <property type="match status" value="1"/>
</dbReference>
<evidence type="ECO:0000259" key="9">
    <source>
        <dbReference type="PROSITE" id="PS50113"/>
    </source>
</evidence>
<feature type="modified residue" description="4-aspartylphosphate" evidence="4">
    <location>
        <position position="772"/>
    </location>
</feature>
<dbReference type="SUPFAM" id="SSF47384">
    <property type="entry name" value="Homodimeric domain of signal transducing histidine kinase"/>
    <property type="match status" value="1"/>
</dbReference>
<dbReference type="InterPro" id="IPR000014">
    <property type="entry name" value="PAS"/>
</dbReference>
<dbReference type="SMART" id="SM00448">
    <property type="entry name" value="REC"/>
    <property type="match status" value="1"/>
</dbReference>
<feature type="domain" description="Histidine kinase" evidence="6">
    <location>
        <begin position="476"/>
        <end position="700"/>
    </location>
</feature>
<dbReference type="InterPro" id="IPR013655">
    <property type="entry name" value="PAS_fold_3"/>
</dbReference>
<dbReference type="SMART" id="SM00091">
    <property type="entry name" value="PAS"/>
    <property type="match status" value="2"/>
</dbReference>
<dbReference type="InterPro" id="IPR001789">
    <property type="entry name" value="Sig_transdc_resp-reg_receiver"/>
</dbReference>
<evidence type="ECO:0000259" key="8">
    <source>
        <dbReference type="PROSITE" id="PS50112"/>
    </source>
</evidence>
<dbReference type="Proteomes" id="UP000306416">
    <property type="component" value="Unassembled WGS sequence"/>
</dbReference>
<dbReference type="SMART" id="SM00387">
    <property type="entry name" value="HATPase_c"/>
    <property type="match status" value="1"/>
</dbReference>
<dbReference type="RefSeq" id="WP_135871288.1">
    <property type="nucleotide sequence ID" value="NZ_SRSC01000003.1"/>
</dbReference>
<dbReference type="Pfam" id="PF08447">
    <property type="entry name" value="PAS_3"/>
    <property type="match status" value="1"/>
</dbReference>
<evidence type="ECO:0000259" key="6">
    <source>
        <dbReference type="PROSITE" id="PS50109"/>
    </source>
</evidence>
<gene>
    <name evidence="10" type="ORF">E4633_14780</name>
</gene>
<dbReference type="CDD" id="cd00082">
    <property type="entry name" value="HisKA"/>
    <property type="match status" value="1"/>
</dbReference>
<dbReference type="PANTHER" id="PTHR43065">
    <property type="entry name" value="SENSOR HISTIDINE KINASE"/>
    <property type="match status" value="1"/>
</dbReference>
<dbReference type="Gene3D" id="3.40.50.2300">
    <property type="match status" value="1"/>
</dbReference>
<comment type="caution">
    <text evidence="10">The sequence shown here is derived from an EMBL/GenBank/DDBJ whole genome shotgun (WGS) entry which is preliminary data.</text>
</comment>
<feature type="transmembrane region" description="Helical" evidence="5">
    <location>
        <begin position="15"/>
        <end position="35"/>
    </location>
</feature>
<dbReference type="InterPro" id="IPR036097">
    <property type="entry name" value="HisK_dim/P_sf"/>
</dbReference>
<feature type="domain" description="PAC" evidence="9">
    <location>
        <begin position="410"/>
        <end position="463"/>
    </location>
</feature>
<dbReference type="InterPro" id="IPR004358">
    <property type="entry name" value="Sig_transdc_His_kin-like_C"/>
</dbReference>
<dbReference type="SUPFAM" id="SSF55785">
    <property type="entry name" value="PYP-like sensor domain (PAS domain)"/>
    <property type="match status" value="2"/>
</dbReference>
<feature type="transmembrane region" description="Helical" evidence="5">
    <location>
        <begin position="172"/>
        <end position="191"/>
    </location>
</feature>
<dbReference type="NCBIfam" id="TIGR00229">
    <property type="entry name" value="sensory_box"/>
    <property type="match status" value="2"/>
</dbReference>
<dbReference type="EMBL" id="SRSC01000003">
    <property type="protein sequence ID" value="TGU71574.1"/>
    <property type="molecule type" value="Genomic_DNA"/>
</dbReference>
<dbReference type="PANTHER" id="PTHR43065:SF42">
    <property type="entry name" value="TWO-COMPONENT SENSOR PPRA"/>
    <property type="match status" value="1"/>
</dbReference>
<keyword evidence="3 4" id="KW-0597">Phosphoprotein</keyword>
<dbReference type="Pfam" id="PF00072">
    <property type="entry name" value="Response_reg"/>
    <property type="match status" value="1"/>
</dbReference>
<dbReference type="InterPro" id="IPR035965">
    <property type="entry name" value="PAS-like_dom_sf"/>
</dbReference>
<protein>
    <recommendedName>
        <fullName evidence="2">histidine kinase</fullName>
        <ecNumber evidence="2">2.7.13.3</ecNumber>
    </recommendedName>
</protein>
<dbReference type="Pfam" id="PF02518">
    <property type="entry name" value="HATPase_c"/>
    <property type="match status" value="1"/>
</dbReference>
<dbReference type="CDD" id="cd00130">
    <property type="entry name" value="PAS"/>
    <property type="match status" value="2"/>
</dbReference>
<feature type="domain" description="PAC" evidence="9">
    <location>
        <begin position="281"/>
        <end position="333"/>
    </location>
</feature>
<dbReference type="InterPro" id="IPR003661">
    <property type="entry name" value="HisK_dim/P_dom"/>
</dbReference>
<dbReference type="AlphaFoldDB" id="A0A4S1CDN2"/>
<keyword evidence="11" id="KW-1185">Reference proteome</keyword>
<dbReference type="PRINTS" id="PR00344">
    <property type="entry name" value="BCTRLSENSOR"/>
</dbReference>
<evidence type="ECO:0000313" key="11">
    <source>
        <dbReference type="Proteomes" id="UP000306416"/>
    </source>
</evidence>
<evidence type="ECO:0000256" key="2">
    <source>
        <dbReference type="ARBA" id="ARBA00012438"/>
    </source>
</evidence>
<name>A0A4S1CDN2_9BACT</name>
<dbReference type="InterPro" id="IPR036890">
    <property type="entry name" value="HATPase_C_sf"/>
</dbReference>
<evidence type="ECO:0000256" key="4">
    <source>
        <dbReference type="PROSITE-ProRule" id="PRU00169"/>
    </source>
</evidence>
<feature type="domain" description="PAS" evidence="8">
    <location>
        <begin position="207"/>
        <end position="277"/>
    </location>
</feature>
<dbReference type="SMART" id="SM00086">
    <property type="entry name" value="PAC"/>
    <property type="match status" value="2"/>
</dbReference>
<evidence type="ECO:0000256" key="3">
    <source>
        <dbReference type="ARBA" id="ARBA00022553"/>
    </source>
</evidence>